<gene>
    <name evidence="2" type="ORF">JJB74_29155</name>
</gene>
<sequence>MASLARRAERDGDDYMINRTKIWTTHAHWSNKIFCLVRTAPGTKRQQGISFLCFDLNVPCIGPIPSLA</sequence>
<protein>
    <submittedName>
        <fullName evidence="2">Acyl-CoA dehydrogenase family protein</fullName>
    </submittedName>
</protein>
<dbReference type="InterPro" id="IPR009100">
    <property type="entry name" value="AcylCoA_DH/oxidase_NM_dom_sf"/>
</dbReference>
<dbReference type="AlphaFoldDB" id="A0A934W9C8"/>
<dbReference type="GO" id="GO:0005886">
    <property type="term" value="C:plasma membrane"/>
    <property type="evidence" value="ECO:0007669"/>
    <property type="project" value="TreeGrafter"/>
</dbReference>
<accession>A0A934W9C8</accession>
<proteinExistence type="predicted"/>
<keyword evidence="1" id="KW-0560">Oxidoreductase</keyword>
<evidence type="ECO:0000313" key="3">
    <source>
        <dbReference type="Proteomes" id="UP000622890"/>
    </source>
</evidence>
<name>A0A934W9C8_9BURK</name>
<keyword evidence="3" id="KW-1185">Reference proteome</keyword>
<comment type="caution">
    <text evidence="2">The sequence shown here is derived from an EMBL/GenBank/DDBJ whole genome shotgun (WGS) entry which is preliminary data.</text>
</comment>
<organism evidence="2 3">
    <name type="scientific">Noviherbaspirillum pedocola</name>
    <dbReference type="NCBI Taxonomy" id="2801341"/>
    <lineage>
        <taxon>Bacteria</taxon>
        <taxon>Pseudomonadati</taxon>
        <taxon>Pseudomonadota</taxon>
        <taxon>Betaproteobacteria</taxon>
        <taxon>Burkholderiales</taxon>
        <taxon>Oxalobacteraceae</taxon>
        <taxon>Noviherbaspirillum</taxon>
    </lineage>
</organism>
<evidence type="ECO:0000313" key="2">
    <source>
        <dbReference type="EMBL" id="MBK4738700.1"/>
    </source>
</evidence>
<dbReference type="Proteomes" id="UP000622890">
    <property type="component" value="Unassembled WGS sequence"/>
</dbReference>
<dbReference type="EMBL" id="JAEPBG010000025">
    <property type="protein sequence ID" value="MBK4738700.1"/>
    <property type="molecule type" value="Genomic_DNA"/>
</dbReference>
<evidence type="ECO:0000256" key="1">
    <source>
        <dbReference type="ARBA" id="ARBA00023002"/>
    </source>
</evidence>
<dbReference type="InterPro" id="IPR052161">
    <property type="entry name" value="Mycobact_Acyl-CoA_DH"/>
</dbReference>
<reference evidence="2" key="1">
    <citation type="submission" date="2021-01" db="EMBL/GenBank/DDBJ databases">
        <title>Genome sequence of strain Noviherbaspirillum sp. DKR-6.</title>
        <authorList>
            <person name="Chaudhary D.K."/>
        </authorList>
    </citation>
    <scope>NUCLEOTIDE SEQUENCE</scope>
    <source>
        <strain evidence="2">DKR-6</strain>
    </source>
</reference>
<dbReference type="GO" id="GO:0016627">
    <property type="term" value="F:oxidoreductase activity, acting on the CH-CH group of donors"/>
    <property type="evidence" value="ECO:0007669"/>
    <property type="project" value="InterPro"/>
</dbReference>
<dbReference type="PANTHER" id="PTHR43292:SF3">
    <property type="entry name" value="ACYL-COA DEHYDROGENASE FADE29"/>
    <property type="match status" value="1"/>
</dbReference>
<dbReference type="SUPFAM" id="SSF56645">
    <property type="entry name" value="Acyl-CoA dehydrogenase NM domain-like"/>
    <property type="match status" value="1"/>
</dbReference>
<dbReference type="PANTHER" id="PTHR43292">
    <property type="entry name" value="ACYL-COA DEHYDROGENASE"/>
    <property type="match status" value="1"/>
</dbReference>
<dbReference type="InterPro" id="IPR046373">
    <property type="entry name" value="Acyl-CoA_Oxase/DH_mid-dom_sf"/>
</dbReference>
<dbReference type="Gene3D" id="2.40.110.10">
    <property type="entry name" value="Butyryl-CoA Dehydrogenase, subunit A, domain 2"/>
    <property type="match status" value="1"/>
</dbReference>